<dbReference type="EMBL" id="LAZR01012150">
    <property type="protein sequence ID" value="KKM32236.1"/>
    <property type="molecule type" value="Genomic_DNA"/>
</dbReference>
<dbReference type="AlphaFoldDB" id="A0A0F9LLM4"/>
<reference evidence="1" key="1">
    <citation type="journal article" date="2015" name="Nature">
        <title>Complex archaea that bridge the gap between prokaryotes and eukaryotes.</title>
        <authorList>
            <person name="Spang A."/>
            <person name="Saw J.H."/>
            <person name="Jorgensen S.L."/>
            <person name="Zaremba-Niedzwiedzka K."/>
            <person name="Martijn J."/>
            <person name="Lind A.E."/>
            <person name="van Eijk R."/>
            <person name="Schleper C."/>
            <person name="Guy L."/>
            <person name="Ettema T.J."/>
        </authorList>
    </citation>
    <scope>NUCLEOTIDE SEQUENCE</scope>
</reference>
<name>A0A0F9LLM4_9ZZZZ</name>
<gene>
    <name evidence="1" type="ORF">LCGC14_1565850</name>
</gene>
<protein>
    <submittedName>
        <fullName evidence="1">Uncharacterized protein</fullName>
    </submittedName>
</protein>
<accession>A0A0F9LLM4</accession>
<comment type="caution">
    <text evidence="1">The sequence shown here is derived from an EMBL/GenBank/DDBJ whole genome shotgun (WGS) entry which is preliminary data.</text>
</comment>
<proteinExistence type="predicted"/>
<sequence>MELQAPTELRFYKDGQLVAILDVGPWSLEDLWELIRINQSLGRTYQFYQPGPPRFSDYPMISDELH</sequence>
<organism evidence="1">
    <name type="scientific">marine sediment metagenome</name>
    <dbReference type="NCBI Taxonomy" id="412755"/>
    <lineage>
        <taxon>unclassified sequences</taxon>
        <taxon>metagenomes</taxon>
        <taxon>ecological metagenomes</taxon>
    </lineage>
</organism>
<evidence type="ECO:0000313" key="1">
    <source>
        <dbReference type="EMBL" id="KKM32236.1"/>
    </source>
</evidence>